<keyword evidence="2" id="KW-0812">Transmembrane</keyword>
<comment type="caution">
    <text evidence="3">The sequence shown here is derived from an EMBL/GenBank/DDBJ whole genome shotgun (WGS) entry which is preliminary data.</text>
</comment>
<evidence type="ECO:0000313" key="4">
    <source>
        <dbReference type="Proteomes" id="UP000645217"/>
    </source>
</evidence>
<name>A0A917VK72_9ACTN</name>
<feature type="region of interest" description="Disordered" evidence="1">
    <location>
        <begin position="41"/>
        <end position="150"/>
    </location>
</feature>
<organism evidence="3 4">
    <name type="scientific">Sphaerisporangium melleum</name>
    <dbReference type="NCBI Taxonomy" id="321316"/>
    <lineage>
        <taxon>Bacteria</taxon>
        <taxon>Bacillati</taxon>
        <taxon>Actinomycetota</taxon>
        <taxon>Actinomycetes</taxon>
        <taxon>Streptosporangiales</taxon>
        <taxon>Streptosporangiaceae</taxon>
        <taxon>Sphaerisporangium</taxon>
    </lineage>
</organism>
<accession>A0A917VK72</accession>
<reference evidence="3" key="1">
    <citation type="journal article" date="2014" name="Int. J. Syst. Evol. Microbiol.">
        <title>Complete genome sequence of Corynebacterium casei LMG S-19264T (=DSM 44701T), isolated from a smear-ripened cheese.</title>
        <authorList>
            <consortium name="US DOE Joint Genome Institute (JGI-PGF)"/>
            <person name="Walter F."/>
            <person name="Albersmeier A."/>
            <person name="Kalinowski J."/>
            <person name="Ruckert C."/>
        </authorList>
    </citation>
    <scope>NUCLEOTIDE SEQUENCE</scope>
    <source>
        <strain evidence="3">JCM 13064</strain>
    </source>
</reference>
<evidence type="ECO:0000256" key="1">
    <source>
        <dbReference type="SAM" id="MobiDB-lite"/>
    </source>
</evidence>
<proteinExistence type="predicted"/>
<dbReference type="RefSeq" id="WP_189164146.1">
    <property type="nucleotide sequence ID" value="NZ_BMNT01000018.1"/>
</dbReference>
<gene>
    <name evidence="3" type="ORF">GCM10007964_35760</name>
</gene>
<protein>
    <submittedName>
        <fullName evidence="3">Uncharacterized protein</fullName>
    </submittedName>
</protein>
<feature type="transmembrane region" description="Helical" evidence="2">
    <location>
        <begin position="12"/>
        <end position="36"/>
    </location>
</feature>
<reference evidence="3" key="2">
    <citation type="submission" date="2020-09" db="EMBL/GenBank/DDBJ databases">
        <authorList>
            <person name="Sun Q."/>
            <person name="Ohkuma M."/>
        </authorList>
    </citation>
    <scope>NUCLEOTIDE SEQUENCE</scope>
    <source>
        <strain evidence="3">JCM 13064</strain>
    </source>
</reference>
<keyword evidence="2" id="KW-0472">Membrane</keyword>
<keyword evidence="4" id="KW-1185">Reference proteome</keyword>
<evidence type="ECO:0000256" key="2">
    <source>
        <dbReference type="SAM" id="Phobius"/>
    </source>
</evidence>
<dbReference type="EMBL" id="BMNT01000018">
    <property type="protein sequence ID" value="GGK89935.1"/>
    <property type="molecule type" value="Genomic_DNA"/>
</dbReference>
<dbReference type="Proteomes" id="UP000645217">
    <property type="component" value="Unassembled WGS sequence"/>
</dbReference>
<sequence length="206" mass="20823">MMALIGAAYTLLAVLVLMGVALVLIAVLGLIALAVLASTTSPEPELGVDGRPVPREAADGLARAPGDGSTTSAAETAAPGTAVTSSAPAPEGKKDAGAGAAKRRTAPDPEPASDRAPGPGPESGAAPETDGGGRGPGTPGPEPWTRDLLRESLKGYAGRVHLWPSGRPRSGRVAGGIAYARDMWSRPLRRYGETAQKLIAAKPPRN</sequence>
<keyword evidence="2" id="KW-1133">Transmembrane helix</keyword>
<dbReference type="AlphaFoldDB" id="A0A917VK72"/>
<evidence type="ECO:0000313" key="3">
    <source>
        <dbReference type="EMBL" id="GGK89935.1"/>
    </source>
</evidence>